<dbReference type="AlphaFoldDB" id="A0AAV9PYU5"/>
<keyword evidence="3" id="KW-1185">Reference proteome</keyword>
<dbReference type="EMBL" id="JAXLQG010000022">
    <property type="protein sequence ID" value="KAK5529543.1"/>
    <property type="molecule type" value="Genomic_DNA"/>
</dbReference>
<sequence>MSGPGKVPPGEQDNTRFDPDQEGSKESSGNSRPFSKFSPKSGKEPSVPKKNMAHFDRSKEEDDSGKKQDEKKRKDERKKKKA</sequence>
<reference evidence="2 3" key="1">
    <citation type="submission" date="2023-06" db="EMBL/GenBank/DDBJ databases">
        <title>Black Yeasts Isolated from many extreme environments.</title>
        <authorList>
            <person name="Coleine C."/>
            <person name="Stajich J.E."/>
            <person name="Selbmann L."/>
        </authorList>
    </citation>
    <scope>NUCLEOTIDE SEQUENCE [LARGE SCALE GENOMIC DNA]</scope>
    <source>
        <strain evidence="2 3">CCFEE 5887</strain>
    </source>
</reference>
<accession>A0AAV9PYU5</accession>
<protein>
    <submittedName>
        <fullName evidence="2">Uncharacterized protein</fullName>
    </submittedName>
</protein>
<name>A0AAV9PYU5_9PEZI</name>
<gene>
    <name evidence="2" type="ORF">LTR25_009792</name>
</gene>
<evidence type="ECO:0000313" key="2">
    <source>
        <dbReference type="EMBL" id="KAK5529543.1"/>
    </source>
</evidence>
<dbReference type="Proteomes" id="UP001345827">
    <property type="component" value="Unassembled WGS sequence"/>
</dbReference>
<evidence type="ECO:0000256" key="1">
    <source>
        <dbReference type="SAM" id="MobiDB-lite"/>
    </source>
</evidence>
<feature type="region of interest" description="Disordered" evidence="1">
    <location>
        <begin position="1"/>
        <end position="82"/>
    </location>
</feature>
<feature type="compositionally biased region" description="Basic and acidic residues" evidence="1">
    <location>
        <begin position="13"/>
        <end position="25"/>
    </location>
</feature>
<comment type="caution">
    <text evidence="2">The sequence shown here is derived from an EMBL/GenBank/DDBJ whole genome shotgun (WGS) entry which is preliminary data.</text>
</comment>
<proteinExistence type="predicted"/>
<organism evidence="2 3">
    <name type="scientific">Vermiconidia calcicola</name>
    <dbReference type="NCBI Taxonomy" id="1690605"/>
    <lineage>
        <taxon>Eukaryota</taxon>
        <taxon>Fungi</taxon>
        <taxon>Dikarya</taxon>
        <taxon>Ascomycota</taxon>
        <taxon>Pezizomycotina</taxon>
        <taxon>Dothideomycetes</taxon>
        <taxon>Dothideomycetidae</taxon>
        <taxon>Mycosphaerellales</taxon>
        <taxon>Extremaceae</taxon>
        <taxon>Vermiconidia</taxon>
    </lineage>
</organism>
<feature type="compositionally biased region" description="Basic and acidic residues" evidence="1">
    <location>
        <begin position="41"/>
        <end position="73"/>
    </location>
</feature>
<evidence type="ECO:0000313" key="3">
    <source>
        <dbReference type="Proteomes" id="UP001345827"/>
    </source>
</evidence>